<gene>
    <name evidence="1" type="ORF">L227DRAFT_547810</name>
</gene>
<dbReference type="OrthoDB" id="3256367at2759"/>
<dbReference type="STRING" id="1328759.A0A5C2SAI6"/>
<sequence length="321" mass="36547">MNSLPTEVWQYIFKLACVESTRTGSALSRTSKAFRHVLTPVRFDSVRLNSLKQIEKFLAVYEAAVAEATSSKSDPPHVRHLLLAFLPGQTDVIVLGPSFHFRDFHSWQEVKKQWNERFVSLMTRLFDLISPDLLTMTVLQNHEIPLPYVPCSFPALRELTLLHEDRMFFRMPAKPESWMEPSDNEFYGAGTPPDKEVLAAKPIFPALERLHLVDGEWEAKLPMWAVVAPRLTHLRVSSASQECCDVLSSALLATPPTLSTLIVQPHSKDRDARIANAHPGVDVVILPALKRDLKQEYWYERLPREWVSRQTGGKGAWVRSE</sequence>
<protein>
    <recommendedName>
        <fullName evidence="3">F-box domain-containing protein</fullName>
    </recommendedName>
</protein>
<dbReference type="EMBL" id="ML122266">
    <property type="protein sequence ID" value="RPD60287.1"/>
    <property type="molecule type" value="Genomic_DNA"/>
</dbReference>
<keyword evidence="2" id="KW-1185">Reference proteome</keyword>
<evidence type="ECO:0008006" key="3">
    <source>
        <dbReference type="Google" id="ProtNLM"/>
    </source>
</evidence>
<accession>A0A5C2SAI6</accession>
<evidence type="ECO:0000313" key="2">
    <source>
        <dbReference type="Proteomes" id="UP000313359"/>
    </source>
</evidence>
<name>A0A5C2SAI6_9APHY</name>
<evidence type="ECO:0000313" key="1">
    <source>
        <dbReference type="EMBL" id="RPD60287.1"/>
    </source>
</evidence>
<dbReference type="AlphaFoldDB" id="A0A5C2SAI6"/>
<reference evidence="1" key="1">
    <citation type="journal article" date="2018" name="Genome Biol. Evol.">
        <title>Genomics and development of Lentinus tigrinus, a white-rot wood-decaying mushroom with dimorphic fruiting bodies.</title>
        <authorList>
            <person name="Wu B."/>
            <person name="Xu Z."/>
            <person name="Knudson A."/>
            <person name="Carlson A."/>
            <person name="Chen N."/>
            <person name="Kovaka S."/>
            <person name="LaButti K."/>
            <person name="Lipzen A."/>
            <person name="Pennachio C."/>
            <person name="Riley R."/>
            <person name="Schakwitz W."/>
            <person name="Umezawa K."/>
            <person name="Ohm R.A."/>
            <person name="Grigoriev I.V."/>
            <person name="Nagy L.G."/>
            <person name="Gibbons J."/>
            <person name="Hibbett D."/>
        </authorList>
    </citation>
    <scope>NUCLEOTIDE SEQUENCE [LARGE SCALE GENOMIC DNA]</scope>
    <source>
        <strain evidence="1">ALCF2SS1-6</strain>
    </source>
</reference>
<proteinExistence type="predicted"/>
<dbReference type="Proteomes" id="UP000313359">
    <property type="component" value="Unassembled WGS sequence"/>
</dbReference>
<organism evidence="1 2">
    <name type="scientific">Lentinus tigrinus ALCF2SS1-6</name>
    <dbReference type="NCBI Taxonomy" id="1328759"/>
    <lineage>
        <taxon>Eukaryota</taxon>
        <taxon>Fungi</taxon>
        <taxon>Dikarya</taxon>
        <taxon>Basidiomycota</taxon>
        <taxon>Agaricomycotina</taxon>
        <taxon>Agaricomycetes</taxon>
        <taxon>Polyporales</taxon>
        <taxon>Polyporaceae</taxon>
        <taxon>Lentinus</taxon>
    </lineage>
</organism>